<dbReference type="InterPro" id="IPR018712">
    <property type="entry name" value="Tle1-like_cat"/>
</dbReference>
<evidence type="ECO:0000256" key="1">
    <source>
        <dbReference type="SAM" id="MobiDB-lite"/>
    </source>
</evidence>
<dbReference type="GeneID" id="36288799"/>
<feature type="region of interest" description="Disordered" evidence="1">
    <location>
        <begin position="16"/>
        <end position="45"/>
    </location>
</feature>
<accession>A0A177A952</accession>
<proteinExistence type="predicted"/>
<dbReference type="Pfam" id="PF09994">
    <property type="entry name" value="T6SS_Tle1-like_cat"/>
    <property type="match status" value="1"/>
</dbReference>
<reference evidence="3" key="1">
    <citation type="submission" date="2016-03" db="EMBL/GenBank/DDBJ databases">
        <title>Updated assembly of Pseudogymnoascus destructans, the fungus causing white-nose syndrome of bats.</title>
        <authorList>
            <person name="Palmer J.M."/>
            <person name="Drees K.P."/>
            <person name="Foster J.T."/>
            <person name="Lindner D.L."/>
        </authorList>
    </citation>
    <scope>NUCLEOTIDE SEQUENCE [LARGE SCALE GENOMIC DNA]</scope>
    <source>
        <strain evidence="3">20631-21</strain>
    </source>
</reference>
<feature type="domain" description="T6SS Phospholipase effector Tle1-like catalytic" evidence="2">
    <location>
        <begin position="75"/>
        <end position="396"/>
    </location>
</feature>
<dbReference type="RefSeq" id="XP_024322892.1">
    <property type="nucleotide sequence ID" value="XM_024469349.1"/>
</dbReference>
<gene>
    <name evidence="3" type="ORF">VC83_05735</name>
</gene>
<dbReference type="AlphaFoldDB" id="A0A177A952"/>
<dbReference type="eggNOG" id="ENOG502QSYI">
    <property type="taxonomic scope" value="Eukaryota"/>
</dbReference>
<dbReference type="Proteomes" id="UP000077154">
    <property type="component" value="Unassembled WGS sequence"/>
</dbReference>
<dbReference type="OrthoDB" id="59699at2759"/>
<evidence type="ECO:0000259" key="2">
    <source>
        <dbReference type="Pfam" id="PF09994"/>
    </source>
</evidence>
<name>A0A177A952_9PEZI</name>
<dbReference type="VEuPathDB" id="FungiDB:GMDG_04229"/>
<evidence type="ECO:0000313" key="3">
    <source>
        <dbReference type="EMBL" id="OAF57604.1"/>
    </source>
</evidence>
<dbReference type="EMBL" id="KV441399">
    <property type="protein sequence ID" value="OAF57604.1"/>
    <property type="molecule type" value="Genomic_DNA"/>
</dbReference>
<sequence length="622" mass="67342">MATLKDRTKSAVAAAATAAASKLKNGRMSFQPTQPPLPDDPNVHLKAGEPVTITQEPPPEQRFPDLETDKKRGGRRLIIACDGTWTNSYSDAPTANAPTANALGDFLPGIFSHTNITLPSNITRICRALNTSAVATTDTEPRPAQIVFYHPGIGTDGGIEDRVIGGATGATISLHISECYGFLCNNWQVGDEIFLFGFSRGAYTARAIATLITDVGLLTAKGQEFFFQIFEDWKDQNVPEVLEKQMKDEKINGARGAFKGLPATPPMPSKAYADELAKRGYTRPSVPVKVLGVFDTVGALGVPPIFGLHISATELMQYSFVNTKVSQVVEYAFQALALDDHRAAFAPAVWEQPQQPAELKTLAQSWFPGVHSNIGGAGGYDDQSLANDTLAWMLAQLQTADVSDDGSPLLDFDTAYLDFIFSLNVTHCNDTPSVGGYRGWALGKMDETLTTTYSFVGDVKPWAGWENWRDWAHPGDLARTPGRYESYSAKSGRRTKRDRPLVESNETIHPSARVRVACGGRGLDDKGAYFPRGLEGFKIVGPEGADMKDPLAMGFKWVGKDSHGRDVVLEECKLGAMELALLVTSRKAVEEGEARKGVRAQEVEWQKGEVGGVGGVVNGKGK</sequence>
<dbReference type="PANTHER" id="PTHR33840:SF1">
    <property type="entry name" value="TLE1 PHOSPHOLIPASE DOMAIN-CONTAINING PROTEIN"/>
    <property type="match status" value="1"/>
</dbReference>
<organism evidence="3">
    <name type="scientific">Pseudogymnoascus destructans</name>
    <dbReference type="NCBI Taxonomy" id="655981"/>
    <lineage>
        <taxon>Eukaryota</taxon>
        <taxon>Fungi</taxon>
        <taxon>Dikarya</taxon>
        <taxon>Ascomycota</taxon>
        <taxon>Pezizomycotina</taxon>
        <taxon>Leotiomycetes</taxon>
        <taxon>Thelebolales</taxon>
        <taxon>Thelebolaceae</taxon>
        <taxon>Pseudogymnoascus</taxon>
    </lineage>
</organism>
<protein>
    <recommendedName>
        <fullName evidence="2">T6SS Phospholipase effector Tle1-like catalytic domain-containing protein</fullName>
    </recommendedName>
</protein>
<dbReference type="PANTHER" id="PTHR33840">
    <property type="match status" value="1"/>
</dbReference>